<dbReference type="PROSITE" id="PS50157">
    <property type="entry name" value="ZINC_FINGER_C2H2_2"/>
    <property type="match status" value="1"/>
</dbReference>
<evidence type="ECO:0000259" key="8">
    <source>
        <dbReference type="PROSITE" id="PS50157"/>
    </source>
</evidence>
<feature type="compositionally biased region" description="Pro residues" evidence="6">
    <location>
        <begin position="38"/>
        <end position="48"/>
    </location>
</feature>
<keyword evidence="7" id="KW-0472">Membrane</keyword>
<keyword evidence="2" id="KW-0677">Repeat</keyword>
<dbReference type="GO" id="GO:0008270">
    <property type="term" value="F:zinc ion binding"/>
    <property type="evidence" value="ECO:0007669"/>
    <property type="project" value="UniProtKB-KW"/>
</dbReference>
<dbReference type="Gene3D" id="3.30.160.60">
    <property type="entry name" value="Classic Zinc Finger"/>
    <property type="match status" value="1"/>
</dbReference>
<dbReference type="SUPFAM" id="SSF57667">
    <property type="entry name" value="beta-beta-alpha zinc fingers"/>
    <property type="match status" value="1"/>
</dbReference>
<feature type="region of interest" description="Disordered" evidence="6">
    <location>
        <begin position="568"/>
        <end position="614"/>
    </location>
</feature>
<evidence type="ECO:0000256" key="6">
    <source>
        <dbReference type="SAM" id="MobiDB-lite"/>
    </source>
</evidence>
<dbReference type="PROSITE" id="PS00028">
    <property type="entry name" value="ZINC_FINGER_C2H2_1"/>
    <property type="match status" value="1"/>
</dbReference>
<keyword evidence="1" id="KW-0479">Metal-binding</keyword>
<evidence type="ECO:0000256" key="2">
    <source>
        <dbReference type="ARBA" id="ARBA00022737"/>
    </source>
</evidence>
<evidence type="ECO:0000256" key="3">
    <source>
        <dbReference type="ARBA" id="ARBA00022771"/>
    </source>
</evidence>
<evidence type="ECO:0000256" key="4">
    <source>
        <dbReference type="ARBA" id="ARBA00022833"/>
    </source>
</evidence>
<feature type="compositionally biased region" description="Acidic residues" evidence="6">
    <location>
        <begin position="180"/>
        <end position="193"/>
    </location>
</feature>
<evidence type="ECO:0000256" key="7">
    <source>
        <dbReference type="SAM" id="Phobius"/>
    </source>
</evidence>
<dbReference type="InterPro" id="IPR013087">
    <property type="entry name" value="Znf_C2H2_type"/>
</dbReference>
<reference evidence="9 10" key="1">
    <citation type="submission" date="2024-11" db="EMBL/GenBank/DDBJ databases">
        <title>Adaptive evolution of stress response genes in parasites aligns with host niche diversity.</title>
        <authorList>
            <person name="Hahn C."/>
            <person name="Resl P."/>
        </authorList>
    </citation>
    <scope>NUCLEOTIDE SEQUENCE [LARGE SCALE GENOMIC DNA]</scope>
    <source>
        <strain evidence="9">EGGRZ-B1_66</strain>
        <tissue evidence="9">Body</tissue>
    </source>
</reference>
<gene>
    <name evidence="9" type="ORF">Ciccas_008850</name>
</gene>
<feature type="compositionally biased region" description="Pro residues" evidence="6">
    <location>
        <begin position="199"/>
        <end position="210"/>
    </location>
</feature>
<organism evidence="9 10">
    <name type="scientific">Cichlidogyrus casuarinus</name>
    <dbReference type="NCBI Taxonomy" id="1844966"/>
    <lineage>
        <taxon>Eukaryota</taxon>
        <taxon>Metazoa</taxon>
        <taxon>Spiralia</taxon>
        <taxon>Lophotrochozoa</taxon>
        <taxon>Platyhelminthes</taxon>
        <taxon>Monogenea</taxon>
        <taxon>Monopisthocotylea</taxon>
        <taxon>Dactylogyridea</taxon>
        <taxon>Ancyrocephalidae</taxon>
        <taxon>Cichlidogyrus</taxon>
    </lineage>
</organism>
<keyword evidence="7" id="KW-0812">Transmembrane</keyword>
<dbReference type="SMART" id="SM00355">
    <property type="entry name" value="ZnF_C2H2"/>
    <property type="match status" value="3"/>
</dbReference>
<accession>A0ABD2PYQ5</accession>
<keyword evidence="3 5" id="KW-0863">Zinc-finger</keyword>
<evidence type="ECO:0000256" key="1">
    <source>
        <dbReference type="ARBA" id="ARBA00022723"/>
    </source>
</evidence>
<comment type="caution">
    <text evidence="9">The sequence shown here is derived from an EMBL/GenBank/DDBJ whole genome shotgun (WGS) entry which is preliminary data.</text>
</comment>
<dbReference type="EMBL" id="JBJKFK010001649">
    <property type="protein sequence ID" value="KAL3312557.1"/>
    <property type="molecule type" value="Genomic_DNA"/>
</dbReference>
<evidence type="ECO:0000313" key="9">
    <source>
        <dbReference type="EMBL" id="KAL3312557.1"/>
    </source>
</evidence>
<dbReference type="PANTHER" id="PTHR24403">
    <property type="entry name" value="ZINC FINGER PROTEIN"/>
    <property type="match status" value="1"/>
</dbReference>
<sequence>MDDANKKDSFNSLIDIANNFQDQYQLASFYNQSKSVSPPVPAPVPPPPAHDDSDNKENVRPSSSSSENLPPSFLPFDPSRYKYQMRKPVESWKYAEVFWVSAAIVTIWLAVTAVRVCDVLKSIGPAFYAGGVPSFCRSIRKSDGSSCYQCRVCASSYKHKKSLNKHWRDKHSNIPRPEGAPDDDDDDEDDMSEPDLVPCSPPREQSPPRMPLSAPRPMGRQSMFASYTPASLTAMSLIKRELSPINSAPKRRHSVLPEPPKPPPNSFPSFQTMLNNMFQPRPISENPLPQPLDLTVQQHERENVTGPQNLNLSVMKALLQSVLNSLEQETAATCISDLSPPTQTLLQAVGSFLTLACSKKENIPPPPKPQVPPTPPPPLDISRSNEIHTNAQFFSALDINQIMSAFPHTPIIGGSSMNQPHPQHSSVFNPKRPLYRHSISHAGRNMMVPNLPKFGHVESAPKEGRRSASQDPDTGPISCKLCNFEARWFSELRAHMVNHSEHRMFGCCYCIYRAKWKWDVAKHMRRCALARHVAHLPNESLLRMVKYLPPPPTDILYEFFPKNSYPGVGTERPVTPPQFARMKDEHRSTPSSMDDPTATYEPDASSVSERTKNE</sequence>
<dbReference type="InterPro" id="IPR050688">
    <property type="entry name" value="Zinc_finger/UBP_domain"/>
</dbReference>
<dbReference type="InterPro" id="IPR036236">
    <property type="entry name" value="Znf_C2H2_sf"/>
</dbReference>
<keyword evidence="10" id="KW-1185">Reference proteome</keyword>
<keyword evidence="7" id="KW-1133">Transmembrane helix</keyword>
<evidence type="ECO:0000313" key="10">
    <source>
        <dbReference type="Proteomes" id="UP001626550"/>
    </source>
</evidence>
<feature type="compositionally biased region" description="Basic and acidic residues" evidence="6">
    <location>
        <begin position="49"/>
        <end position="59"/>
    </location>
</feature>
<evidence type="ECO:0000256" key="5">
    <source>
        <dbReference type="PROSITE-ProRule" id="PRU00042"/>
    </source>
</evidence>
<dbReference type="PANTHER" id="PTHR24403:SF67">
    <property type="entry name" value="FI01116P-RELATED"/>
    <property type="match status" value="1"/>
</dbReference>
<dbReference type="AlphaFoldDB" id="A0ABD2PYQ5"/>
<feature type="region of interest" description="Disordered" evidence="6">
    <location>
        <begin position="165"/>
        <end position="221"/>
    </location>
</feature>
<proteinExistence type="predicted"/>
<feature type="domain" description="C2H2-type" evidence="8">
    <location>
        <begin position="148"/>
        <end position="176"/>
    </location>
</feature>
<protein>
    <recommendedName>
        <fullName evidence="8">C2H2-type domain-containing protein</fullName>
    </recommendedName>
</protein>
<name>A0ABD2PYQ5_9PLAT</name>
<keyword evidence="4" id="KW-0862">Zinc</keyword>
<feature type="compositionally biased region" description="Low complexity" evidence="6">
    <location>
        <begin position="61"/>
        <end position="71"/>
    </location>
</feature>
<dbReference type="Proteomes" id="UP001626550">
    <property type="component" value="Unassembled WGS sequence"/>
</dbReference>
<feature type="region of interest" description="Disordered" evidence="6">
    <location>
        <begin position="33"/>
        <end position="71"/>
    </location>
</feature>
<feature type="transmembrane region" description="Helical" evidence="7">
    <location>
        <begin position="94"/>
        <end position="114"/>
    </location>
</feature>